<evidence type="ECO:0000256" key="4">
    <source>
        <dbReference type="ARBA" id="ARBA00023163"/>
    </source>
</evidence>
<organism evidence="7">
    <name type="scientific">Tunturiibacter psychrotolerans</name>
    <dbReference type="NCBI Taxonomy" id="3069686"/>
    <lineage>
        <taxon>Bacteria</taxon>
        <taxon>Pseudomonadati</taxon>
        <taxon>Acidobacteriota</taxon>
        <taxon>Terriglobia</taxon>
        <taxon>Terriglobales</taxon>
        <taxon>Acidobacteriaceae</taxon>
        <taxon>Tunturiibacter</taxon>
    </lineage>
</organism>
<dbReference type="PANTHER" id="PTHR30346:SF28">
    <property type="entry name" value="HTH-TYPE TRANSCRIPTIONAL REGULATOR CYNR"/>
    <property type="match status" value="1"/>
</dbReference>
<dbReference type="InterPro" id="IPR036390">
    <property type="entry name" value="WH_DNA-bd_sf"/>
</dbReference>
<accession>A0AAU7ZJC6</accession>
<evidence type="ECO:0000256" key="2">
    <source>
        <dbReference type="ARBA" id="ARBA00023015"/>
    </source>
</evidence>
<sequence length="305" mass="33723">MELRHLRYFCAVADWNGFNRAARALHTSQSSISAQIRDLEQEIGVTLFNRAQSRVSLTPAGEKFLEEARRLLAGADRAVDVAQRTARGEIGSLSIGFLIWGTGTFFPGVIRAFRELYPGVHLSLMEMMSVTQSEALLKGMIDVAFTRPLEPPYDRQLRSEMLYMDPLVAVLPAGHRQAGRPLQLAALADERFVVCDRSAAPTIFDKIIALCAQAGFVPKIAQTSNLISSVLTLIQAGEGVTLIPSSLQHFRFSDLAICPLTKPTGTIELVMAWSPERDDVVKTAFLDFIRSKKKFIRSSLKVESV</sequence>
<dbReference type="Pfam" id="PF03466">
    <property type="entry name" value="LysR_substrate"/>
    <property type="match status" value="1"/>
</dbReference>
<reference evidence="7" key="1">
    <citation type="submission" date="2023-08" db="EMBL/GenBank/DDBJ databases">
        <authorList>
            <person name="Messyasz A."/>
            <person name="Mannisto M.K."/>
            <person name="Kerkhof L.J."/>
            <person name="Haggblom M."/>
        </authorList>
    </citation>
    <scope>NUCLEOTIDE SEQUENCE</scope>
    <source>
        <strain evidence="7">X5P6</strain>
    </source>
</reference>
<dbReference type="InterPro" id="IPR036388">
    <property type="entry name" value="WH-like_DNA-bd_sf"/>
</dbReference>
<dbReference type="Pfam" id="PF00126">
    <property type="entry name" value="HTH_1"/>
    <property type="match status" value="1"/>
</dbReference>
<gene>
    <name evidence="7" type="ORF">RBB77_12730</name>
</gene>
<name>A0AAU7ZJC6_9BACT</name>
<evidence type="ECO:0000256" key="3">
    <source>
        <dbReference type="ARBA" id="ARBA00023125"/>
    </source>
</evidence>
<dbReference type="GO" id="GO:0003700">
    <property type="term" value="F:DNA-binding transcription factor activity"/>
    <property type="evidence" value="ECO:0007669"/>
    <property type="project" value="InterPro"/>
</dbReference>
<feature type="domain" description="LysR substrate-binding" evidence="6">
    <location>
        <begin position="87"/>
        <end position="291"/>
    </location>
</feature>
<dbReference type="GO" id="GO:0003677">
    <property type="term" value="F:DNA binding"/>
    <property type="evidence" value="ECO:0007669"/>
    <property type="project" value="UniProtKB-KW"/>
</dbReference>
<dbReference type="PRINTS" id="PR00039">
    <property type="entry name" value="HTHLYSR"/>
</dbReference>
<dbReference type="GO" id="GO:0032993">
    <property type="term" value="C:protein-DNA complex"/>
    <property type="evidence" value="ECO:0007669"/>
    <property type="project" value="TreeGrafter"/>
</dbReference>
<comment type="similarity">
    <text evidence="1">Belongs to the LysR transcriptional regulatory family.</text>
</comment>
<dbReference type="EMBL" id="CP132942">
    <property type="protein sequence ID" value="XCB31326.1"/>
    <property type="molecule type" value="Genomic_DNA"/>
</dbReference>
<dbReference type="Gene3D" id="3.40.190.10">
    <property type="entry name" value="Periplasmic binding protein-like II"/>
    <property type="match status" value="2"/>
</dbReference>
<dbReference type="CDD" id="cd08414">
    <property type="entry name" value="PBP2_LTTR_aromatics_like"/>
    <property type="match status" value="1"/>
</dbReference>
<dbReference type="AlphaFoldDB" id="A0AAU7ZJC6"/>
<keyword evidence="2" id="KW-0805">Transcription regulation</keyword>
<evidence type="ECO:0000313" key="7">
    <source>
        <dbReference type="EMBL" id="XCB31326.1"/>
    </source>
</evidence>
<keyword evidence="4" id="KW-0804">Transcription</keyword>
<dbReference type="KEGG" id="tpsc:RBB77_12730"/>
<reference evidence="7" key="2">
    <citation type="journal article" date="2024" name="Environ. Microbiol.">
        <title>Genome analysis and description of Tunturibacter gen. nov. expands the diversity of Terriglobia in tundra soils.</title>
        <authorList>
            <person name="Messyasz A."/>
            <person name="Mannisto M.K."/>
            <person name="Kerkhof L.J."/>
            <person name="Haggblom M.M."/>
        </authorList>
    </citation>
    <scope>NUCLEOTIDE SEQUENCE</scope>
    <source>
        <strain evidence="7">X5P6</strain>
    </source>
</reference>
<dbReference type="InterPro" id="IPR005119">
    <property type="entry name" value="LysR_subst-bd"/>
</dbReference>
<feature type="domain" description="HTH lysR-type" evidence="5">
    <location>
        <begin position="3"/>
        <end position="62"/>
    </location>
</feature>
<evidence type="ECO:0000259" key="5">
    <source>
        <dbReference type="Pfam" id="PF00126"/>
    </source>
</evidence>
<proteinExistence type="inferred from homology"/>
<dbReference type="FunFam" id="1.10.10.10:FF:000001">
    <property type="entry name" value="LysR family transcriptional regulator"/>
    <property type="match status" value="1"/>
</dbReference>
<dbReference type="PANTHER" id="PTHR30346">
    <property type="entry name" value="TRANSCRIPTIONAL DUAL REGULATOR HCAR-RELATED"/>
    <property type="match status" value="1"/>
</dbReference>
<dbReference type="Gene3D" id="1.10.10.10">
    <property type="entry name" value="Winged helix-like DNA-binding domain superfamily/Winged helix DNA-binding domain"/>
    <property type="match status" value="1"/>
</dbReference>
<dbReference type="InterPro" id="IPR000847">
    <property type="entry name" value="LysR_HTH_N"/>
</dbReference>
<dbReference type="SUPFAM" id="SSF46785">
    <property type="entry name" value="Winged helix' DNA-binding domain"/>
    <property type="match status" value="1"/>
</dbReference>
<keyword evidence="3" id="KW-0238">DNA-binding</keyword>
<protein>
    <submittedName>
        <fullName evidence="7">LysR substrate-binding domain-containing protein</fullName>
    </submittedName>
</protein>
<evidence type="ECO:0000259" key="6">
    <source>
        <dbReference type="Pfam" id="PF03466"/>
    </source>
</evidence>
<evidence type="ECO:0000256" key="1">
    <source>
        <dbReference type="ARBA" id="ARBA00009437"/>
    </source>
</evidence>
<dbReference type="SUPFAM" id="SSF53850">
    <property type="entry name" value="Periplasmic binding protein-like II"/>
    <property type="match status" value="1"/>
</dbReference>
<dbReference type="RefSeq" id="WP_353062169.1">
    <property type="nucleotide sequence ID" value="NZ_CP132942.1"/>
</dbReference>